<evidence type="ECO:0000313" key="15">
    <source>
        <dbReference type="EMBL" id="CUG87639.1"/>
    </source>
</evidence>
<evidence type="ECO:0000256" key="6">
    <source>
        <dbReference type="ARBA" id="ARBA00022833"/>
    </source>
</evidence>
<dbReference type="GO" id="GO:0006508">
    <property type="term" value="P:proteolysis"/>
    <property type="evidence" value="ECO:0007669"/>
    <property type="project" value="UniProtKB-KW"/>
</dbReference>
<feature type="domain" description="Aminopeptidase N-like N-terminal" evidence="14">
    <location>
        <begin position="13"/>
        <end position="201"/>
    </location>
</feature>
<feature type="binding site" evidence="9">
    <location>
        <position position="315"/>
    </location>
    <ligand>
        <name>Zn(2+)</name>
        <dbReference type="ChEBI" id="CHEBI:29105"/>
        <note>catalytic</note>
    </ligand>
</feature>
<evidence type="ECO:0000256" key="5">
    <source>
        <dbReference type="ARBA" id="ARBA00022801"/>
    </source>
</evidence>
<dbReference type="FunFam" id="2.60.40.1730:FF:000002">
    <property type="entry name" value="Aminopeptidase"/>
    <property type="match status" value="1"/>
</dbReference>
<dbReference type="Gene3D" id="2.60.40.1910">
    <property type="match status" value="1"/>
</dbReference>
<dbReference type="CDD" id="cd09601">
    <property type="entry name" value="M1_APN-Q_like"/>
    <property type="match status" value="1"/>
</dbReference>
<feature type="binding site" evidence="9">
    <location>
        <position position="334"/>
    </location>
    <ligand>
        <name>Zn(2+)</name>
        <dbReference type="ChEBI" id="CHEBI:29105"/>
        <note>catalytic</note>
    </ligand>
</feature>
<dbReference type="GO" id="GO:0005737">
    <property type="term" value="C:cytoplasm"/>
    <property type="evidence" value="ECO:0007669"/>
    <property type="project" value="TreeGrafter"/>
</dbReference>
<dbReference type="PRINTS" id="PR00756">
    <property type="entry name" value="ALADIPTASE"/>
</dbReference>
<dbReference type="InterPro" id="IPR045357">
    <property type="entry name" value="Aminopeptidase_N-like_N"/>
</dbReference>
<dbReference type="GO" id="GO:0008270">
    <property type="term" value="F:zinc ion binding"/>
    <property type="evidence" value="ECO:0007669"/>
    <property type="project" value="UniProtKB-UniRule"/>
</dbReference>
<reference evidence="16" key="1">
    <citation type="submission" date="2015-09" db="EMBL/GenBank/DDBJ databases">
        <authorList>
            <consortium name="Pathogen Informatics"/>
        </authorList>
    </citation>
    <scope>NUCLEOTIDE SEQUENCE [LARGE SCALE GENOMIC DNA]</scope>
    <source>
        <strain evidence="16">Lake Konstanz</strain>
    </source>
</reference>
<dbReference type="EC" id="3.4.11.-" evidence="11"/>
<keyword evidence="7 11" id="KW-0482">Metalloprotease</keyword>
<dbReference type="VEuPathDB" id="TriTrypDB:BSAL_11220"/>
<keyword evidence="16" id="KW-1185">Reference proteome</keyword>
<evidence type="ECO:0000256" key="3">
    <source>
        <dbReference type="ARBA" id="ARBA00022670"/>
    </source>
</evidence>
<dbReference type="InterPro" id="IPR042097">
    <property type="entry name" value="Aminopeptidase_N-like_N_sf"/>
</dbReference>
<sequence length="868" mass="96199">MVSQRNVLPASPKPSNYKLRITPNLTDFTFVGEVVITLSNNLQPTTLIMLNYAELEFDSGFVTSAAGERVQSFVKDDFKLDEKDMRVSLHLAQPISGVNWTLTIAYRGIINDKMHGFYRSKFTTSDGKDRYLGTTQFEAVDARRAFPCWDEPVHKASFDLTLVVDKNLRALSNMPEVNRVEIDSSLVAVTYDTTPIMSTYLLAWTIGEMEVISKTIQKTRGGETLVRVFATEGKSKQGEFALDVACKVLPLYEEFFGSDYFIPKCDLLAIPDFAAGAMENWGLITYRETALLCDDSSSAVHRQWVALVVAHELAHQWFGNLVTMEWWKELWLNEAFATWVEYFAVDVLFPEWNIFTQFVNDETGRALSLDALRSSHAVEVDVVNAQEIDEIFDAISYCKGGSVLRMAIEFIGIDAFRTGIRAYLKHFQFSNASTVDLWKFLGDAAGKPDLARVLELWTGSQGYPYLTVARTTPTTLSIQQNRFLSTGDTKPEEDEVIWSVPLLYRVAGESDTRATLFTERSGTVTIDNADAAWVKVNAKQAAFCRVKYDSEMLTSLLAAVSSKALGNVDRLSLISDYHAFAQGGFISTVDMLRLFGGYKDEDDYTVWCAIIAAEADIRAMVYTQGAAALSKLNAFFKALYAPALATLGYAPVASDNHRTAQLRASLFGRLTTIGDEAAIQAALQLYDNRDAAPIAADLRGTVYATAVRERGAVALAQMRSVAENTATDAMERSRALRAMASSRDAALLREVIDFGLSESVRAQDSLYIFVTIAGNPVSQALYIDCLTSKWLQFWTRLPGMMLGRIVKAVESSADSALADALEAFWPSVDEQQRQAMDRSFRQGVEGIRNNAAWAARDAAAVAAFVESL</sequence>
<dbReference type="SUPFAM" id="SSF55486">
    <property type="entry name" value="Metalloproteases ('zincins'), catalytic domain"/>
    <property type="match status" value="1"/>
</dbReference>
<dbReference type="Gene3D" id="1.25.50.20">
    <property type="match status" value="1"/>
</dbReference>
<dbReference type="InterPro" id="IPR034016">
    <property type="entry name" value="M1_APN-typ"/>
</dbReference>
<keyword evidence="5 11" id="KW-0378">Hydrolase</keyword>
<feature type="active site" description="Proton acceptor" evidence="8">
    <location>
        <position position="312"/>
    </location>
</feature>
<dbReference type="InterPro" id="IPR014782">
    <property type="entry name" value="Peptidase_M1_dom"/>
</dbReference>
<dbReference type="InterPro" id="IPR024571">
    <property type="entry name" value="ERAP1-like_C_dom"/>
</dbReference>
<dbReference type="PANTHER" id="PTHR11533:SF174">
    <property type="entry name" value="PUROMYCIN-SENSITIVE AMINOPEPTIDASE-RELATED"/>
    <property type="match status" value="1"/>
</dbReference>
<organism evidence="15 16">
    <name type="scientific">Bodo saltans</name>
    <name type="common">Flagellated protozoan</name>
    <dbReference type="NCBI Taxonomy" id="75058"/>
    <lineage>
        <taxon>Eukaryota</taxon>
        <taxon>Discoba</taxon>
        <taxon>Euglenozoa</taxon>
        <taxon>Kinetoplastea</taxon>
        <taxon>Metakinetoplastina</taxon>
        <taxon>Eubodonida</taxon>
        <taxon>Bodonidae</taxon>
        <taxon>Bodo</taxon>
    </lineage>
</organism>
<evidence type="ECO:0000256" key="8">
    <source>
        <dbReference type="PIRSR" id="PIRSR634016-1"/>
    </source>
</evidence>
<name>A0A0S4JBK9_BODSA</name>
<dbReference type="AlphaFoldDB" id="A0A0S4JBK9"/>
<feature type="binding site" evidence="9">
    <location>
        <position position="311"/>
    </location>
    <ligand>
        <name>Zn(2+)</name>
        <dbReference type="ChEBI" id="CHEBI:29105"/>
        <note>catalytic</note>
    </ligand>
</feature>
<dbReference type="InterPro" id="IPR001930">
    <property type="entry name" value="Peptidase_M1"/>
</dbReference>
<dbReference type="Pfam" id="PF17900">
    <property type="entry name" value="Peptidase_M1_N"/>
    <property type="match status" value="1"/>
</dbReference>
<evidence type="ECO:0000259" key="13">
    <source>
        <dbReference type="Pfam" id="PF11838"/>
    </source>
</evidence>
<dbReference type="InterPro" id="IPR050344">
    <property type="entry name" value="Peptidase_M1_aminopeptidases"/>
</dbReference>
<dbReference type="GO" id="GO:0070006">
    <property type="term" value="F:metalloaminopeptidase activity"/>
    <property type="evidence" value="ECO:0007669"/>
    <property type="project" value="TreeGrafter"/>
</dbReference>
<dbReference type="Pfam" id="PF11838">
    <property type="entry name" value="ERAP1_C"/>
    <property type="match status" value="1"/>
</dbReference>
<dbReference type="SUPFAM" id="SSF63737">
    <property type="entry name" value="Leukotriene A4 hydrolase N-terminal domain"/>
    <property type="match status" value="1"/>
</dbReference>
<dbReference type="FunFam" id="1.10.390.10:FF:000001">
    <property type="entry name" value="Aminopeptidase"/>
    <property type="match status" value="1"/>
</dbReference>
<dbReference type="EMBL" id="CYKH01001563">
    <property type="protein sequence ID" value="CUG87639.1"/>
    <property type="molecule type" value="Genomic_DNA"/>
</dbReference>
<dbReference type="PANTHER" id="PTHR11533">
    <property type="entry name" value="PROTEASE M1 ZINC METALLOPROTEASE"/>
    <property type="match status" value="1"/>
</dbReference>
<evidence type="ECO:0000256" key="4">
    <source>
        <dbReference type="ARBA" id="ARBA00022723"/>
    </source>
</evidence>
<evidence type="ECO:0000256" key="2">
    <source>
        <dbReference type="ARBA" id="ARBA00022438"/>
    </source>
</evidence>
<gene>
    <name evidence="15" type="ORF">BSAL_11220</name>
</gene>
<dbReference type="Pfam" id="PF01433">
    <property type="entry name" value="Peptidase_M1"/>
    <property type="match status" value="1"/>
</dbReference>
<dbReference type="GO" id="GO:0043171">
    <property type="term" value="P:peptide catabolic process"/>
    <property type="evidence" value="ECO:0007669"/>
    <property type="project" value="TreeGrafter"/>
</dbReference>
<evidence type="ECO:0000256" key="10">
    <source>
        <dbReference type="PIRSR" id="PIRSR634016-4"/>
    </source>
</evidence>
<dbReference type="GO" id="GO:0042277">
    <property type="term" value="F:peptide binding"/>
    <property type="evidence" value="ECO:0007669"/>
    <property type="project" value="TreeGrafter"/>
</dbReference>
<evidence type="ECO:0000256" key="11">
    <source>
        <dbReference type="RuleBase" id="RU364040"/>
    </source>
</evidence>
<feature type="domain" description="ERAP1-like C-terminal" evidence="13">
    <location>
        <begin position="533"/>
        <end position="849"/>
    </location>
</feature>
<keyword evidence="4 9" id="KW-0479">Metal-binding</keyword>
<dbReference type="OMA" id="MMEYVAI"/>
<feature type="domain" description="Peptidase M1 membrane alanine aminopeptidase" evidence="12">
    <location>
        <begin position="240"/>
        <end position="457"/>
    </location>
</feature>
<accession>A0A0S4JBK9</accession>
<evidence type="ECO:0000256" key="1">
    <source>
        <dbReference type="ARBA" id="ARBA00010136"/>
    </source>
</evidence>
<feature type="site" description="Transition state stabilizer" evidence="10">
    <location>
        <position position="397"/>
    </location>
</feature>
<evidence type="ECO:0000313" key="16">
    <source>
        <dbReference type="Proteomes" id="UP000051952"/>
    </source>
</evidence>
<evidence type="ECO:0000259" key="12">
    <source>
        <dbReference type="Pfam" id="PF01433"/>
    </source>
</evidence>
<dbReference type="Proteomes" id="UP000051952">
    <property type="component" value="Unassembled WGS sequence"/>
</dbReference>
<evidence type="ECO:0000256" key="7">
    <source>
        <dbReference type="ARBA" id="ARBA00023049"/>
    </source>
</evidence>
<dbReference type="Gene3D" id="2.60.40.1730">
    <property type="entry name" value="tricorn interacting facor f3 domain"/>
    <property type="match status" value="1"/>
</dbReference>
<evidence type="ECO:0000259" key="14">
    <source>
        <dbReference type="Pfam" id="PF17900"/>
    </source>
</evidence>
<protein>
    <recommendedName>
        <fullName evidence="11">Aminopeptidase</fullName>
        <ecNumber evidence="11">3.4.11.-</ecNumber>
    </recommendedName>
</protein>
<proteinExistence type="inferred from homology"/>
<dbReference type="OrthoDB" id="275509at2759"/>
<dbReference type="InterPro" id="IPR027268">
    <property type="entry name" value="Peptidase_M4/M1_CTD_sf"/>
</dbReference>
<keyword evidence="3 11" id="KW-0645">Protease</keyword>
<dbReference type="Gene3D" id="1.10.390.10">
    <property type="entry name" value="Neutral Protease Domain 2"/>
    <property type="match status" value="1"/>
</dbReference>
<dbReference type="GO" id="GO:0005615">
    <property type="term" value="C:extracellular space"/>
    <property type="evidence" value="ECO:0007669"/>
    <property type="project" value="TreeGrafter"/>
</dbReference>
<keyword evidence="6 9" id="KW-0862">Zinc</keyword>
<comment type="similarity">
    <text evidence="1 11">Belongs to the peptidase M1 family.</text>
</comment>
<evidence type="ECO:0000256" key="9">
    <source>
        <dbReference type="PIRSR" id="PIRSR634016-3"/>
    </source>
</evidence>
<keyword evidence="2 11" id="KW-0031">Aminopeptidase</keyword>
<dbReference type="GO" id="GO:0016020">
    <property type="term" value="C:membrane"/>
    <property type="evidence" value="ECO:0007669"/>
    <property type="project" value="TreeGrafter"/>
</dbReference>
<comment type="cofactor">
    <cofactor evidence="9 11">
        <name>Zn(2+)</name>
        <dbReference type="ChEBI" id="CHEBI:29105"/>
    </cofactor>
    <text evidence="9 11">Binds 1 zinc ion per subunit.</text>
</comment>